<dbReference type="WBParaSite" id="Pan_g19832.t1">
    <property type="protein sequence ID" value="Pan_g19832.t1"/>
    <property type="gene ID" value="Pan_g19832"/>
</dbReference>
<evidence type="ECO:0000313" key="1">
    <source>
        <dbReference type="Proteomes" id="UP000492821"/>
    </source>
</evidence>
<name>A0A7E4VEK2_PANRE</name>
<sequence length="226" mass="25510">MDATSTSRYTPSTSTIQVGSQRNVPVLFPRDLAAAYNSRNLQNFTDGRTNIQKRRAPSMSVGLPKVINGEGMLRRIGDDGPVIVDQPMEHAPYVSEADEVVPDRKDAPPPPPLSYMMLPKEFVNHFHADFFRVDMNTLDILSKHIREKVDYISKAAAIYPRHPGFEDENYNAFERNLEVIRQAGEYFEPMLGFEDDKQFYPNATSAMGTALTICIQNNTAIVSFYI</sequence>
<proteinExistence type="predicted"/>
<reference evidence="1" key="1">
    <citation type="journal article" date="2013" name="Genetics">
        <title>The draft genome and transcriptome of Panagrellus redivivus are shaped by the harsh demands of a free-living lifestyle.</title>
        <authorList>
            <person name="Srinivasan J."/>
            <person name="Dillman A.R."/>
            <person name="Macchietto M.G."/>
            <person name="Heikkinen L."/>
            <person name="Lakso M."/>
            <person name="Fracchia K.M."/>
            <person name="Antoshechkin I."/>
            <person name="Mortazavi A."/>
            <person name="Wong G."/>
            <person name="Sternberg P.W."/>
        </authorList>
    </citation>
    <scope>NUCLEOTIDE SEQUENCE [LARGE SCALE GENOMIC DNA]</scope>
    <source>
        <strain evidence="1">MT8872</strain>
    </source>
</reference>
<reference evidence="2" key="2">
    <citation type="submission" date="2020-10" db="UniProtKB">
        <authorList>
            <consortium name="WormBaseParasite"/>
        </authorList>
    </citation>
    <scope>IDENTIFICATION</scope>
</reference>
<dbReference type="AlphaFoldDB" id="A0A7E4VEK2"/>
<accession>A0A7E4VEK2</accession>
<dbReference type="Proteomes" id="UP000492821">
    <property type="component" value="Unassembled WGS sequence"/>
</dbReference>
<evidence type="ECO:0000313" key="2">
    <source>
        <dbReference type="WBParaSite" id="Pan_g19832.t1"/>
    </source>
</evidence>
<organism evidence="1 2">
    <name type="scientific">Panagrellus redivivus</name>
    <name type="common">Microworm</name>
    <dbReference type="NCBI Taxonomy" id="6233"/>
    <lineage>
        <taxon>Eukaryota</taxon>
        <taxon>Metazoa</taxon>
        <taxon>Ecdysozoa</taxon>
        <taxon>Nematoda</taxon>
        <taxon>Chromadorea</taxon>
        <taxon>Rhabditida</taxon>
        <taxon>Tylenchina</taxon>
        <taxon>Panagrolaimomorpha</taxon>
        <taxon>Panagrolaimoidea</taxon>
        <taxon>Panagrolaimidae</taxon>
        <taxon>Panagrellus</taxon>
    </lineage>
</organism>
<keyword evidence="1" id="KW-1185">Reference proteome</keyword>
<protein>
    <submittedName>
        <fullName evidence="2">Uncharacterized protein</fullName>
    </submittedName>
</protein>